<feature type="binding site" evidence="9">
    <location>
        <begin position="246"/>
        <end position="247"/>
    </location>
    <ligand>
        <name>ATP</name>
        <dbReference type="ChEBI" id="CHEBI:30616"/>
    </ligand>
</feature>
<dbReference type="InterPro" id="IPR049961">
    <property type="entry name" value="ThiI_N"/>
</dbReference>
<dbReference type="Gene3D" id="3.30.2300.10">
    <property type="entry name" value="THUMP superfamily"/>
    <property type="match status" value="1"/>
</dbReference>
<dbReference type="PROSITE" id="PS51165">
    <property type="entry name" value="THUMP"/>
    <property type="match status" value="1"/>
</dbReference>
<evidence type="ECO:0000313" key="12">
    <source>
        <dbReference type="Proteomes" id="UP000009296"/>
    </source>
</evidence>
<dbReference type="CDD" id="cd11716">
    <property type="entry name" value="THUMP_ThiI"/>
    <property type="match status" value="1"/>
</dbReference>
<evidence type="ECO:0000256" key="7">
    <source>
        <dbReference type="ARBA" id="ARBA00022884"/>
    </source>
</evidence>
<accession>F8AL42</accession>
<dbReference type="STRING" id="647113.Metok_0498"/>
<comment type="catalytic activity">
    <reaction evidence="9">
        <text>[ThiI sulfur-carrier protein]-S-sulfanyl-L-cysteine + a uridine in tRNA + 2 reduced [2Fe-2S]-[ferredoxin] + ATP + H(+) = [ThiI sulfur-carrier protein]-L-cysteine + a 4-thiouridine in tRNA + 2 oxidized [2Fe-2S]-[ferredoxin] + AMP + diphosphate</text>
        <dbReference type="Rhea" id="RHEA:24176"/>
        <dbReference type="Rhea" id="RHEA-COMP:10000"/>
        <dbReference type="Rhea" id="RHEA-COMP:10001"/>
        <dbReference type="Rhea" id="RHEA-COMP:13337"/>
        <dbReference type="Rhea" id="RHEA-COMP:13338"/>
        <dbReference type="Rhea" id="RHEA-COMP:13339"/>
        <dbReference type="Rhea" id="RHEA-COMP:13340"/>
        <dbReference type="ChEBI" id="CHEBI:15378"/>
        <dbReference type="ChEBI" id="CHEBI:29950"/>
        <dbReference type="ChEBI" id="CHEBI:30616"/>
        <dbReference type="ChEBI" id="CHEBI:33019"/>
        <dbReference type="ChEBI" id="CHEBI:33737"/>
        <dbReference type="ChEBI" id="CHEBI:33738"/>
        <dbReference type="ChEBI" id="CHEBI:61963"/>
        <dbReference type="ChEBI" id="CHEBI:65315"/>
        <dbReference type="ChEBI" id="CHEBI:136798"/>
        <dbReference type="ChEBI" id="CHEBI:456215"/>
        <dbReference type="EC" id="2.8.1.4"/>
    </reaction>
</comment>
<feature type="domain" description="THUMP" evidence="10">
    <location>
        <begin position="77"/>
        <end position="228"/>
    </location>
</feature>
<dbReference type="InterPro" id="IPR049962">
    <property type="entry name" value="THUMP_ThiI"/>
</dbReference>
<comment type="subcellular location">
    <subcellularLocation>
        <location evidence="1 9">Cytoplasm</location>
    </subcellularLocation>
</comment>
<dbReference type="Pfam" id="PF02568">
    <property type="entry name" value="ThiI"/>
    <property type="match status" value="1"/>
</dbReference>
<dbReference type="AlphaFoldDB" id="F8AL42"/>
<dbReference type="GO" id="GO:0005829">
    <property type="term" value="C:cytosol"/>
    <property type="evidence" value="ECO:0007669"/>
    <property type="project" value="TreeGrafter"/>
</dbReference>
<evidence type="ECO:0000259" key="10">
    <source>
        <dbReference type="PROSITE" id="PS51165"/>
    </source>
</evidence>
<comment type="function">
    <text evidence="9">Catalyzes the ATP-dependent transfer of a sulfur to tRNA to produce 4-thiouridine in position 8 of tRNAs, which functions as a near-UV photosensor. Also catalyzes the transfer of sulfur to the sulfur carrier protein ThiS, forming ThiS-thiocarboxylate. This is a step in the synthesis of thiazole, in the thiamine biosynthesis pathway. The sulfur is donated as persulfide by IscS.</text>
</comment>
<dbReference type="UniPathway" id="UPA00060"/>
<dbReference type="GO" id="GO:0052837">
    <property type="term" value="P:thiazole biosynthetic process"/>
    <property type="evidence" value="ECO:0007669"/>
    <property type="project" value="TreeGrafter"/>
</dbReference>
<gene>
    <name evidence="9" type="primary">thiI</name>
    <name evidence="11" type="ordered locus">Metok_0498</name>
</gene>
<dbReference type="Gene3D" id="3.30.70.1510">
    <property type="entry name" value="THUMP domain-like"/>
    <property type="match status" value="1"/>
</dbReference>
<reference evidence="11" key="1">
    <citation type="submission" date="2011-05" db="EMBL/GenBank/DDBJ databases">
        <title>Complete sequence of chromosome of Methanothermococcus okinawensis IH1.</title>
        <authorList>
            <consortium name="US DOE Joint Genome Institute"/>
            <person name="Lucas S."/>
            <person name="Han J."/>
            <person name="Lapidus A."/>
            <person name="Cheng J.-F."/>
            <person name="Goodwin L."/>
            <person name="Pitluck S."/>
            <person name="Peters L."/>
            <person name="Mikhailova N."/>
            <person name="Held B."/>
            <person name="Han C."/>
            <person name="Tapia R."/>
            <person name="Land M."/>
            <person name="Hauser L."/>
            <person name="Kyrpides N."/>
            <person name="Ivanova N."/>
            <person name="Pagani I."/>
            <person name="Sieprawska-Lupa M."/>
            <person name="Takai K."/>
            <person name="Miyazaki J."/>
            <person name="Whitman W."/>
            <person name="Woyke T."/>
        </authorList>
    </citation>
    <scope>NUCLEOTIDE SEQUENCE</scope>
    <source>
        <strain evidence="11">IH1</strain>
    </source>
</reference>
<keyword evidence="8 9" id="KW-0784">Thiamine biosynthesis</keyword>
<sequence>MDIDENNRTKNKLMNRLMNKVIIRYGEIGTKSRHTRKRFELILKNNIEMTLKKYNIESDVEILHTRLLLTIDKNNMDKALELLRKIPGIVSFSPCLECDLNIKDIEKFSISVFKDELRQIIQHINTDIYDDDNNNKTITFAVKTQRIKKQFNMNSMELSRQIGAVIIDEFDKLKIEDKNNSNNNNNNNSNNSINNKQLKNINLKVNLKNPDIYIGIELIDKAYIFTRRIEGVGGIPVGTQGKVLILLSDGIDSPVASYLMIKRGCNAVFLHLKISEEGLKKTEKIFNVLNDYDYTSKLIVKDYKEELQNIKSCLKEIGKEKYTCIFCKKNMLKIAEKYAKELNCDAIVNGDNLGQVASQTLKNIAVISRGISYPILRPLIGLDKNEIIDISKKIGTYGISTSKEIKCFAVPKYPITNADLKEIERIEKILNSK</sequence>
<dbReference type="GO" id="GO:0004810">
    <property type="term" value="F:CCA tRNA nucleotidyltransferase activity"/>
    <property type="evidence" value="ECO:0007669"/>
    <property type="project" value="InterPro"/>
</dbReference>
<feature type="binding site" evidence="9">
    <location>
        <position position="328"/>
    </location>
    <ligand>
        <name>ATP</name>
        <dbReference type="ChEBI" id="CHEBI:30616"/>
    </ligand>
</feature>
<keyword evidence="6 9" id="KW-0067">ATP-binding</keyword>
<evidence type="ECO:0000256" key="1">
    <source>
        <dbReference type="ARBA" id="ARBA00004496"/>
    </source>
</evidence>
<dbReference type="EC" id="2.8.1.4" evidence="9"/>
<dbReference type="InterPro" id="IPR014729">
    <property type="entry name" value="Rossmann-like_a/b/a_fold"/>
</dbReference>
<dbReference type="GO" id="GO:0009229">
    <property type="term" value="P:thiamine diphosphate biosynthetic process"/>
    <property type="evidence" value="ECO:0007669"/>
    <property type="project" value="UniProtKB-UniRule"/>
</dbReference>
<dbReference type="FunFam" id="3.40.50.620:FF:000053">
    <property type="entry name" value="Probable tRNA sulfurtransferase"/>
    <property type="match status" value="1"/>
</dbReference>
<keyword evidence="7 9" id="KW-0694">RNA-binding</keyword>
<keyword evidence="12" id="KW-1185">Reference proteome</keyword>
<dbReference type="InterPro" id="IPR003720">
    <property type="entry name" value="tRNA_STrfase"/>
</dbReference>
<evidence type="ECO:0000256" key="5">
    <source>
        <dbReference type="ARBA" id="ARBA00022741"/>
    </source>
</evidence>
<name>F8AL42_METOI</name>
<dbReference type="Gene3D" id="3.40.50.620">
    <property type="entry name" value="HUPs"/>
    <property type="match status" value="1"/>
</dbReference>
<protein>
    <recommendedName>
        <fullName evidence="9">Probable tRNA sulfurtransferase</fullName>
        <ecNumber evidence="9">2.8.1.4</ecNumber>
    </recommendedName>
    <alternativeName>
        <fullName evidence="9">Sulfur carrier protein ThiS sulfurtransferase</fullName>
    </alternativeName>
    <alternativeName>
        <fullName evidence="9">Thiamine biosynthesis protein ThiI</fullName>
    </alternativeName>
    <alternativeName>
        <fullName evidence="9">tRNA 4-thiouridine synthase</fullName>
    </alternativeName>
</protein>
<dbReference type="eggNOG" id="arCOG00038">
    <property type="taxonomic scope" value="Archaea"/>
</dbReference>
<dbReference type="GO" id="GO:0009228">
    <property type="term" value="P:thiamine biosynthetic process"/>
    <property type="evidence" value="ECO:0007669"/>
    <property type="project" value="UniProtKB-KW"/>
</dbReference>
<evidence type="ECO:0000256" key="8">
    <source>
        <dbReference type="ARBA" id="ARBA00022977"/>
    </source>
</evidence>
<evidence type="ECO:0000256" key="6">
    <source>
        <dbReference type="ARBA" id="ARBA00022840"/>
    </source>
</evidence>
<proteinExistence type="inferred from homology"/>
<keyword evidence="5 9" id="KW-0547">Nucleotide-binding</keyword>
<comment type="similarity">
    <text evidence="9">Belongs to the ThiI family.</text>
</comment>
<dbReference type="Pfam" id="PF22025">
    <property type="entry name" value="ThiI_fer"/>
    <property type="match status" value="1"/>
</dbReference>
<dbReference type="GO" id="GO:0140741">
    <property type="term" value="F:tRNA-uracil-4 sulfurtransferase activity"/>
    <property type="evidence" value="ECO:0007669"/>
    <property type="project" value="UniProtKB-EC"/>
</dbReference>
<comment type="catalytic activity">
    <reaction evidence="9">
        <text>[ThiS sulfur-carrier protein]-C-terminal Gly-Gly-AMP + S-sulfanyl-L-cysteinyl-[cysteine desulfurase] + AH2 = [ThiS sulfur-carrier protein]-C-terminal-Gly-aminoethanethioate + L-cysteinyl-[cysteine desulfurase] + A + AMP + 2 H(+)</text>
        <dbReference type="Rhea" id="RHEA:43340"/>
        <dbReference type="Rhea" id="RHEA-COMP:12157"/>
        <dbReference type="Rhea" id="RHEA-COMP:12158"/>
        <dbReference type="Rhea" id="RHEA-COMP:12910"/>
        <dbReference type="Rhea" id="RHEA-COMP:19908"/>
        <dbReference type="ChEBI" id="CHEBI:13193"/>
        <dbReference type="ChEBI" id="CHEBI:15378"/>
        <dbReference type="ChEBI" id="CHEBI:17499"/>
        <dbReference type="ChEBI" id="CHEBI:29950"/>
        <dbReference type="ChEBI" id="CHEBI:61963"/>
        <dbReference type="ChEBI" id="CHEBI:90618"/>
        <dbReference type="ChEBI" id="CHEBI:232372"/>
        <dbReference type="ChEBI" id="CHEBI:456215"/>
    </reaction>
</comment>
<keyword evidence="3 9" id="KW-0820">tRNA-binding</keyword>
<evidence type="ECO:0000256" key="4">
    <source>
        <dbReference type="ARBA" id="ARBA00022679"/>
    </source>
</evidence>
<dbReference type="HOGENOM" id="CLU_037952_4_0_2"/>
<dbReference type="GO" id="GO:0005524">
    <property type="term" value="F:ATP binding"/>
    <property type="evidence" value="ECO:0007669"/>
    <property type="project" value="UniProtKB-UniRule"/>
</dbReference>
<comment type="pathway">
    <text evidence="9">Cofactor biosynthesis; thiamine diphosphate biosynthesis.</text>
</comment>
<evidence type="ECO:0000256" key="2">
    <source>
        <dbReference type="ARBA" id="ARBA00022490"/>
    </source>
</evidence>
<dbReference type="SUPFAM" id="SSF52402">
    <property type="entry name" value="Adenine nucleotide alpha hydrolases-like"/>
    <property type="match status" value="1"/>
</dbReference>
<dbReference type="KEGG" id="mok:Metok_0498"/>
<dbReference type="InterPro" id="IPR054173">
    <property type="entry name" value="ThiI_fer"/>
</dbReference>
<dbReference type="PANTHER" id="PTHR43209:SF1">
    <property type="entry name" value="TRNA SULFURTRANSFERASE"/>
    <property type="match status" value="1"/>
</dbReference>
<dbReference type="GO" id="GO:0002937">
    <property type="term" value="P:tRNA 4-thiouridine biosynthesis"/>
    <property type="evidence" value="ECO:0007669"/>
    <property type="project" value="TreeGrafter"/>
</dbReference>
<organism evidence="11 12">
    <name type="scientific">Methanothermococcus okinawensis (strain DSM 14208 / JCM 11175 / IH1)</name>
    <dbReference type="NCBI Taxonomy" id="647113"/>
    <lineage>
        <taxon>Archaea</taxon>
        <taxon>Methanobacteriati</taxon>
        <taxon>Methanobacteriota</taxon>
        <taxon>Methanomada group</taxon>
        <taxon>Methanococci</taxon>
        <taxon>Methanococcales</taxon>
        <taxon>Methanococcaceae</taxon>
        <taxon>Methanothermococcus</taxon>
    </lineage>
</organism>
<dbReference type="EMBL" id="CP002792">
    <property type="protein sequence ID" value="AEH06480.1"/>
    <property type="molecule type" value="Genomic_DNA"/>
</dbReference>
<dbReference type="NCBIfam" id="TIGR00342">
    <property type="entry name" value="tRNA uracil 4-sulfurtransferase ThiI"/>
    <property type="match status" value="1"/>
</dbReference>
<dbReference type="CDD" id="cd01712">
    <property type="entry name" value="PPase_ThiI"/>
    <property type="match status" value="1"/>
</dbReference>
<dbReference type="InterPro" id="IPR004114">
    <property type="entry name" value="THUMP_dom"/>
</dbReference>
<dbReference type="InterPro" id="IPR050102">
    <property type="entry name" value="tRNA_sulfurtransferase_ThiI"/>
</dbReference>
<dbReference type="SUPFAM" id="SSF143437">
    <property type="entry name" value="THUMP domain-like"/>
    <property type="match status" value="2"/>
</dbReference>
<dbReference type="InterPro" id="IPR020536">
    <property type="entry name" value="ThiI_AANH"/>
</dbReference>
<dbReference type="Pfam" id="PF02926">
    <property type="entry name" value="THUMP"/>
    <property type="match status" value="1"/>
</dbReference>
<evidence type="ECO:0000256" key="3">
    <source>
        <dbReference type="ARBA" id="ARBA00022555"/>
    </source>
</evidence>
<keyword evidence="4 9" id="KW-0808">Transferase</keyword>
<dbReference type="HAMAP" id="MF_00021">
    <property type="entry name" value="ThiI"/>
    <property type="match status" value="1"/>
</dbReference>
<comment type="caution">
    <text evidence="9">Lacks conserved residue(s) required for the propagation of feature annotation.</text>
</comment>
<dbReference type="GO" id="GO:0000049">
    <property type="term" value="F:tRNA binding"/>
    <property type="evidence" value="ECO:0007669"/>
    <property type="project" value="UniProtKB-UniRule"/>
</dbReference>
<dbReference type="SMART" id="SM00981">
    <property type="entry name" value="THUMP"/>
    <property type="match status" value="1"/>
</dbReference>
<feature type="binding site" evidence="9">
    <location>
        <position position="359"/>
    </location>
    <ligand>
        <name>ATP</name>
        <dbReference type="ChEBI" id="CHEBI:30616"/>
    </ligand>
</feature>
<dbReference type="Gene3D" id="3.30.2130.30">
    <property type="match status" value="1"/>
</dbReference>
<feature type="binding site" evidence="9">
    <location>
        <position position="350"/>
    </location>
    <ligand>
        <name>ATP</name>
        <dbReference type="ChEBI" id="CHEBI:30616"/>
    </ligand>
</feature>
<keyword evidence="2 9" id="KW-0963">Cytoplasm</keyword>
<evidence type="ECO:0000313" key="11">
    <source>
        <dbReference type="EMBL" id="AEH06480.1"/>
    </source>
</evidence>
<dbReference type="Proteomes" id="UP000009296">
    <property type="component" value="Chromosome"/>
</dbReference>
<evidence type="ECO:0000256" key="9">
    <source>
        <dbReference type="HAMAP-Rule" id="MF_00021"/>
    </source>
</evidence>
<dbReference type="PANTHER" id="PTHR43209">
    <property type="entry name" value="TRNA SULFURTRANSFERASE"/>
    <property type="match status" value="1"/>
</dbReference>